<evidence type="ECO:0000313" key="1">
    <source>
        <dbReference type="EMBL" id="MBP3953773.1"/>
    </source>
</evidence>
<organism evidence="1 2">
    <name type="scientific">Gemmata palustris</name>
    <dbReference type="NCBI Taxonomy" id="2822762"/>
    <lineage>
        <taxon>Bacteria</taxon>
        <taxon>Pseudomonadati</taxon>
        <taxon>Planctomycetota</taxon>
        <taxon>Planctomycetia</taxon>
        <taxon>Gemmatales</taxon>
        <taxon>Gemmataceae</taxon>
        <taxon>Gemmata</taxon>
    </lineage>
</organism>
<dbReference type="RefSeq" id="WP_210651535.1">
    <property type="nucleotide sequence ID" value="NZ_JAGKQQ010000001.1"/>
</dbReference>
<keyword evidence="2" id="KW-1185">Reference proteome</keyword>
<protein>
    <submittedName>
        <fullName evidence="1">Uncharacterized protein</fullName>
    </submittedName>
</protein>
<comment type="caution">
    <text evidence="1">The sequence shown here is derived from an EMBL/GenBank/DDBJ whole genome shotgun (WGS) entry which is preliminary data.</text>
</comment>
<evidence type="ECO:0000313" key="2">
    <source>
        <dbReference type="Proteomes" id="UP000676565"/>
    </source>
</evidence>
<dbReference type="Proteomes" id="UP000676565">
    <property type="component" value="Unassembled WGS sequence"/>
</dbReference>
<proteinExistence type="predicted"/>
<name>A0ABS5BLK3_9BACT</name>
<sequence>MTGAGWRRTALCVLALTCGGCSFGPRALPTDRIRYNEAVKVSGEEQLLLNIVRLRYTDTPSSLAVSSLADQYEFTRNVGLTPFFTAAAGGQALGGYRGAVLPQVGWSSASRPTLTYTSQDDQEFTRRLFTPLSLESTASLSKTTWPTSTVFRLWLENLNWVSNAETGSGPTPKTPPEFADFLAGVEALQRLTDRKLATVFIDEQDDPVSDELPPEKITADAVVRAAQAGFEYRKDKTGNWRVVRKKQQPTLRFDESVKNDPDFLTLCRAFKLNPARTSFEFTTAKLDPYLKDAPKDGLDKLDLETRSLLQVLFFVANGVEVPSAHIASGVAPITTGADGRAFDWQQVLGGLFKVCWAEGKRPPASAHVAVQHKGYWFYIDERDRDTKATFALLVELARLQLSTDKGGNAPLLTLPIGGR</sequence>
<gene>
    <name evidence="1" type="ORF">J8F10_00460</name>
</gene>
<accession>A0ABS5BLK3</accession>
<dbReference type="EMBL" id="JAGKQQ010000001">
    <property type="protein sequence ID" value="MBP3953773.1"/>
    <property type="molecule type" value="Genomic_DNA"/>
</dbReference>
<reference evidence="1 2" key="1">
    <citation type="submission" date="2021-04" db="EMBL/GenBank/DDBJ databases">
        <authorList>
            <person name="Ivanova A."/>
        </authorList>
    </citation>
    <scope>NUCLEOTIDE SEQUENCE [LARGE SCALE GENOMIC DNA]</scope>
    <source>
        <strain evidence="1 2">G18</strain>
    </source>
</reference>